<accession>A0AAE4CNN4</accession>
<dbReference type="Gene3D" id="1.10.443.10">
    <property type="entry name" value="Intergrase catalytic core"/>
    <property type="match status" value="1"/>
</dbReference>
<dbReference type="EMBL" id="JAVDXW010000002">
    <property type="protein sequence ID" value="MDR7304630.1"/>
    <property type="molecule type" value="Genomic_DNA"/>
</dbReference>
<dbReference type="Proteomes" id="UP001180845">
    <property type="component" value="Unassembled WGS sequence"/>
</dbReference>
<protein>
    <recommendedName>
        <fullName evidence="3">Phage integrase family protein</fullName>
    </recommendedName>
</protein>
<evidence type="ECO:0000313" key="1">
    <source>
        <dbReference type="EMBL" id="MDR7304630.1"/>
    </source>
</evidence>
<evidence type="ECO:0008006" key="3">
    <source>
        <dbReference type="Google" id="ProtNLM"/>
    </source>
</evidence>
<organism evidence="1 2">
    <name type="scientific">Haloactinomyces albus</name>
    <dbReference type="NCBI Taxonomy" id="1352928"/>
    <lineage>
        <taxon>Bacteria</taxon>
        <taxon>Bacillati</taxon>
        <taxon>Actinomycetota</taxon>
        <taxon>Actinomycetes</taxon>
        <taxon>Actinopolysporales</taxon>
        <taxon>Actinopolysporaceae</taxon>
        <taxon>Haloactinomyces</taxon>
    </lineage>
</organism>
<dbReference type="GO" id="GO:0006310">
    <property type="term" value="P:DNA recombination"/>
    <property type="evidence" value="ECO:0007669"/>
    <property type="project" value="InterPro"/>
</dbReference>
<dbReference type="RefSeq" id="WP_310278984.1">
    <property type="nucleotide sequence ID" value="NZ_JAVDXW010000002.1"/>
</dbReference>
<sequence>MWRTATARLLPRLLDGRKSEPVFLTDRRARVELPPVDVDPGSRRARLSYRRATETFEQATTNLTGGPHTLHQLRHSTLTHAAEDRTNTSTLLAFSGHNIGGLTGPMLEGLPGSADPLAACPRPCRSSPVTCGGAPVVGQSPLGSGLVRWAGGCAGGTVSSTVVTKAVASAGAPLEFPWRIGNVITEADVGSETGRLL</sequence>
<dbReference type="GO" id="GO:0003677">
    <property type="term" value="F:DNA binding"/>
    <property type="evidence" value="ECO:0007669"/>
    <property type="project" value="InterPro"/>
</dbReference>
<dbReference type="InterPro" id="IPR013762">
    <property type="entry name" value="Integrase-like_cat_sf"/>
</dbReference>
<dbReference type="AlphaFoldDB" id="A0AAE4CNN4"/>
<keyword evidence="2" id="KW-1185">Reference proteome</keyword>
<gene>
    <name evidence="1" type="ORF">JOF55_004874</name>
</gene>
<name>A0AAE4CNN4_9ACTN</name>
<reference evidence="1" key="1">
    <citation type="submission" date="2023-07" db="EMBL/GenBank/DDBJ databases">
        <title>Sequencing the genomes of 1000 actinobacteria strains.</title>
        <authorList>
            <person name="Klenk H.-P."/>
        </authorList>
    </citation>
    <scope>NUCLEOTIDE SEQUENCE</scope>
    <source>
        <strain evidence="1">DSM 45977</strain>
    </source>
</reference>
<evidence type="ECO:0000313" key="2">
    <source>
        <dbReference type="Proteomes" id="UP001180845"/>
    </source>
</evidence>
<comment type="caution">
    <text evidence="1">The sequence shown here is derived from an EMBL/GenBank/DDBJ whole genome shotgun (WGS) entry which is preliminary data.</text>
</comment>
<proteinExistence type="predicted"/>
<dbReference type="GO" id="GO:0015074">
    <property type="term" value="P:DNA integration"/>
    <property type="evidence" value="ECO:0007669"/>
    <property type="project" value="InterPro"/>
</dbReference>